<comment type="caution">
    <text evidence="4">The sequence shown here is derived from an EMBL/GenBank/DDBJ whole genome shotgun (WGS) entry which is preliminary data.</text>
</comment>
<evidence type="ECO:0000259" key="3">
    <source>
        <dbReference type="Pfam" id="PF13767"/>
    </source>
</evidence>
<evidence type="ECO:0000256" key="1">
    <source>
        <dbReference type="SAM" id="MobiDB-lite"/>
    </source>
</evidence>
<name>A0ABS0SA58_9HYPH</name>
<protein>
    <submittedName>
        <fullName evidence="4">DUF4168 domain-containing protein</fullName>
    </submittedName>
</protein>
<keyword evidence="2" id="KW-0732">Signal</keyword>
<evidence type="ECO:0000256" key="2">
    <source>
        <dbReference type="SAM" id="SignalP"/>
    </source>
</evidence>
<feature type="region of interest" description="Disordered" evidence="1">
    <location>
        <begin position="133"/>
        <end position="152"/>
    </location>
</feature>
<evidence type="ECO:0000313" key="4">
    <source>
        <dbReference type="EMBL" id="MBI1619412.1"/>
    </source>
</evidence>
<dbReference type="EMBL" id="JADGMQ010000001">
    <property type="protein sequence ID" value="MBI1619412.1"/>
    <property type="molecule type" value="Genomic_DNA"/>
</dbReference>
<keyword evidence="5" id="KW-1185">Reference proteome</keyword>
<organism evidence="4 5">
    <name type="scientific">Aquamicrobium zhengzhouense</name>
    <dbReference type="NCBI Taxonomy" id="2781738"/>
    <lineage>
        <taxon>Bacteria</taxon>
        <taxon>Pseudomonadati</taxon>
        <taxon>Pseudomonadota</taxon>
        <taxon>Alphaproteobacteria</taxon>
        <taxon>Hyphomicrobiales</taxon>
        <taxon>Phyllobacteriaceae</taxon>
        <taxon>Aquamicrobium</taxon>
    </lineage>
</organism>
<evidence type="ECO:0000313" key="5">
    <source>
        <dbReference type="Proteomes" id="UP000601789"/>
    </source>
</evidence>
<accession>A0ABS0SA58</accession>
<proteinExistence type="predicted"/>
<dbReference type="Proteomes" id="UP000601789">
    <property type="component" value="Unassembled WGS sequence"/>
</dbReference>
<dbReference type="RefSeq" id="WP_198473697.1">
    <property type="nucleotide sequence ID" value="NZ_JADGMQ010000001.1"/>
</dbReference>
<feature type="domain" description="DUF4168" evidence="3">
    <location>
        <begin position="51"/>
        <end position="127"/>
    </location>
</feature>
<feature type="compositionally biased region" description="Low complexity" evidence="1">
    <location>
        <begin position="134"/>
        <end position="144"/>
    </location>
</feature>
<feature type="chain" id="PRO_5046974942" evidence="2">
    <location>
        <begin position="28"/>
        <end position="152"/>
    </location>
</feature>
<dbReference type="InterPro" id="IPR025433">
    <property type="entry name" value="DUF4168"/>
</dbReference>
<feature type="signal peptide" evidence="2">
    <location>
        <begin position="1"/>
        <end position="27"/>
    </location>
</feature>
<reference evidence="4 5" key="1">
    <citation type="submission" date="2020-10" db="EMBL/GenBank/DDBJ databases">
        <title>Aquamicrobium zhengzhouensis sp. nov., a exopolysaccharide producing bacterium isolated from farmland soil.</title>
        <authorList>
            <person name="Wang X."/>
        </authorList>
    </citation>
    <scope>NUCLEOTIDE SEQUENCE [LARGE SCALE GENOMIC DNA]</scope>
    <source>
        <strain evidence="5">cd-1</strain>
    </source>
</reference>
<sequence>MRLNRTLLTGFSAALIGLSGAMGAAIAQDATAPAANAETQAPAAAAPNLDEQKLRSFAVAFLEVSELTQEYQPQIAAAGSVEDQQKLQQEAGQKMVEAVNSSDGITVEEYNMIIQAAQADPELAQRINTHITDAAAAPDGAPAPAQAPAPAE</sequence>
<dbReference type="Pfam" id="PF13767">
    <property type="entry name" value="DUF4168"/>
    <property type="match status" value="1"/>
</dbReference>
<gene>
    <name evidence="4" type="ORF">IOD40_01865</name>
</gene>